<dbReference type="EMBL" id="QGKV02000649">
    <property type="protein sequence ID" value="KAF3580233.1"/>
    <property type="molecule type" value="Genomic_DNA"/>
</dbReference>
<dbReference type="Proteomes" id="UP000266723">
    <property type="component" value="Unassembled WGS sequence"/>
</dbReference>
<proteinExistence type="predicted"/>
<evidence type="ECO:0000256" key="1">
    <source>
        <dbReference type="SAM" id="MobiDB-lite"/>
    </source>
</evidence>
<reference evidence="2 3" key="1">
    <citation type="journal article" date="2020" name="BMC Genomics">
        <title>Intraspecific diversification of the crop wild relative Brassica cretica Lam. using demographic model selection.</title>
        <authorList>
            <person name="Kioukis A."/>
            <person name="Michalopoulou V.A."/>
            <person name="Briers L."/>
            <person name="Pirintsos S."/>
            <person name="Studholme D.J."/>
            <person name="Pavlidis P."/>
            <person name="Sarris P.F."/>
        </authorList>
    </citation>
    <scope>NUCLEOTIDE SEQUENCE [LARGE SCALE GENOMIC DNA]</scope>
    <source>
        <strain evidence="3">cv. PFS-1207/04</strain>
    </source>
</reference>
<feature type="compositionally biased region" description="Basic and acidic residues" evidence="1">
    <location>
        <begin position="332"/>
        <end position="344"/>
    </location>
</feature>
<evidence type="ECO:0000313" key="3">
    <source>
        <dbReference type="Proteomes" id="UP000266723"/>
    </source>
</evidence>
<feature type="compositionally biased region" description="Basic and acidic residues" evidence="1">
    <location>
        <begin position="376"/>
        <end position="386"/>
    </location>
</feature>
<accession>A0ABQ7DQG5</accession>
<feature type="compositionally biased region" description="Acidic residues" evidence="1">
    <location>
        <begin position="315"/>
        <end position="331"/>
    </location>
</feature>
<gene>
    <name evidence="2" type="ORF">DY000_02030668</name>
</gene>
<organism evidence="2 3">
    <name type="scientific">Brassica cretica</name>
    <name type="common">Mustard</name>
    <dbReference type="NCBI Taxonomy" id="69181"/>
    <lineage>
        <taxon>Eukaryota</taxon>
        <taxon>Viridiplantae</taxon>
        <taxon>Streptophyta</taxon>
        <taxon>Embryophyta</taxon>
        <taxon>Tracheophyta</taxon>
        <taxon>Spermatophyta</taxon>
        <taxon>Magnoliopsida</taxon>
        <taxon>eudicotyledons</taxon>
        <taxon>Gunneridae</taxon>
        <taxon>Pentapetalae</taxon>
        <taxon>rosids</taxon>
        <taxon>malvids</taxon>
        <taxon>Brassicales</taxon>
        <taxon>Brassicaceae</taxon>
        <taxon>Brassiceae</taxon>
        <taxon>Brassica</taxon>
    </lineage>
</organism>
<feature type="compositionally biased region" description="Polar residues" evidence="1">
    <location>
        <begin position="11"/>
        <end position="20"/>
    </location>
</feature>
<sequence>MEDMDFGRASIDNTATTSSDELTEKSVDTAHQTSIDDTSPEACKFSLTYNTNERVVLGEPKGQLSNVNNQITSEQGTAIPVQINLVSKKDHEWKLPLQDFLNPGRTYSAIKLPNDDTKESGVSLEYLFMRGRRVDSIDGLPLAKIKESLDSFHSVLEGQNQFGIYQIDDDTLSELEHQVDFVDNKTLKNKYPIPNPDSFTQSYDATVGSRQGRASFRLNQAFTGNRKLASDLNGKIDIMFSELMRKFVALSEHIKRLDGQKRKRPIPSTIEINNAEKHAVVEETGENRSRPIILDSPNTDLETPREKELPNTEEAAIDLEEEEERLEDDVEIDRQERINVDRHTTVNSDRQSGPSSSQARSLRSDRAHTQLGRYVATEHIHGSVAT</sequence>
<comment type="caution">
    <text evidence="2">The sequence shown here is derived from an EMBL/GenBank/DDBJ whole genome shotgun (WGS) entry which is preliminary data.</text>
</comment>
<keyword evidence="3" id="KW-1185">Reference proteome</keyword>
<feature type="compositionally biased region" description="Polar residues" evidence="1">
    <location>
        <begin position="345"/>
        <end position="361"/>
    </location>
</feature>
<feature type="region of interest" description="Disordered" evidence="1">
    <location>
        <begin position="1"/>
        <end position="37"/>
    </location>
</feature>
<evidence type="ECO:0000313" key="2">
    <source>
        <dbReference type="EMBL" id="KAF3580233.1"/>
    </source>
</evidence>
<protein>
    <submittedName>
        <fullName evidence="2">Uncharacterized protein</fullName>
    </submittedName>
</protein>
<name>A0ABQ7DQG5_BRACR</name>
<feature type="region of interest" description="Disordered" evidence="1">
    <location>
        <begin position="277"/>
        <end position="386"/>
    </location>
</feature>
<feature type="compositionally biased region" description="Basic and acidic residues" evidence="1">
    <location>
        <begin position="277"/>
        <end position="289"/>
    </location>
</feature>